<gene>
    <name evidence="2" type="ORF">PHACADRAFT_148905</name>
</gene>
<protein>
    <submittedName>
        <fullName evidence="2">Uncharacterized protein</fullName>
    </submittedName>
</protein>
<dbReference type="GeneID" id="18908772"/>
<keyword evidence="3" id="KW-1185">Reference proteome</keyword>
<dbReference type="HOGENOM" id="CLU_1696145_0_0_1"/>
<sequence>MHDTRDRYSSAPSKNYNWDANQKRPPPPPPAASHSRNNSRDTAMPAPPQRSPPLVRGGTRPNRTPSPALNERPSLYKRADSNATQDGRKKVDWKNLSREDKRIFFDWLDEFFGRKLEIDIQPRKSEPTKRITNTPGTPPTPVSTWLIIASPLTYL</sequence>
<dbReference type="KEGG" id="pco:PHACADRAFT_148905"/>
<evidence type="ECO:0000313" key="3">
    <source>
        <dbReference type="Proteomes" id="UP000008370"/>
    </source>
</evidence>
<evidence type="ECO:0000256" key="1">
    <source>
        <dbReference type="SAM" id="MobiDB-lite"/>
    </source>
</evidence>
<dbReference type="EMBL" id="JH930475">
    <property type="protein sequence ID" value="EKM52325.1"/>
    <property type="molecule type" value="Genomic_DNA"/>
</dbReference>
<dbReference type="OrthoDB" id="3357271at2759"/>
<dbReference type="AlphaFoldDB" id="K5VZU4"/>
<name>K5VZU4_PHACS</name>
<dbReference type="InParanoid" id="K5VZU4"/>
<feature type="compositionally biased region" description="Polar residues" evidence="1">
    <location>
        <begin position="10"/>
        <end position="20"/>
    </location>
</feature>
<reference evidence="2 3" key="1">
    <citation type="journal article" date="2012" name="BMC Genomics">
        <title>Comparative genomics of the white-rot fungi, Phanerochaete carnosa and P. chrysosporium, to elucidate the genetic basis of the distinct wood types they colonize.</title>
        <authorList>
            <person name="Suzuki H."/>
            <person name="MacDonald J."/>
            <person name="Syed K."/>
            <person name="Salamov A."/>
            <person name="Hori C."/>
            <person name="Aerts A."/>
            <person name="Henrissat B."/>
            <person name="Wiebenga A."/>
            <person name="vanKuyk P.A."/>
            <person name="Barry K."/>
            <person name="Lindquist E."/>
            <person name="LaButti K."/>
            <person name="Lapidus A."/>
            <person name="Lucas S."/>
            <person name="Coutinho P."/>
            <person name="Gong Y."/>
            <person name="Samejima M."/>
            <person name="Mahadevan R."/>
            <person name="Abou-Zaid M."/>
            <person name="de Vries R.P."/>
            <person name="Igarashi K."/>
            <person name="Yadav J.S."/>
            <person name="Grigoriev I.V."/>
            <person name="Master E.R."/>
        </authorList>
    </citation>
    <scope>NUCLEOTIDE SEQUENCE [LARGE SCALE GENOMIC DNA]</scope>
    <source>
        <strain evidence="2 3">HHB-10118-sp</strain>
    </source>
</reference>
<accession>K5VZU4</accession>
<dbReference type="Proteomes" id="UP000008370">
    <property type="component" value="Unassembled WGS sequence"/>
</dbReference>
<feature type="region of interest" description="Disordered" evidence="1">
    <location>
        <begin position="1"/>
        <end position="91"/>
    </location>
</feature>
<evidence type="ECO:0000313" key="2">
    <source>
        <dbReference type="EMBL" id="EKM52325.1"/>
    </source>
</evidence>
<organism evidence="2 3">
    <name type="scientific">Phanerochaete carnosa (strain HHB-10118-sp)</name>
    <name type="common">White-rot fungus</name>
    <name type="synonym">Peniophora carnosa</name>
    <dbReference type="NCBI Taxonomy" id="650164"/>
    <lineage>
        <taxon>Eukaryota</taxon>
        <taxon>Fungi</taxon>
        <taxon>Dikarya</taxon>
        <taxon>Basidiomycota</taxon>
        <taxon>Agaricomycotina</taxon>
        <taxon>Agaricomycetes</taxon>
        <taxon>Polyporales</taxon>
        <taxon>Phanerochaetaceae</taxon>
        <taxon>Phanerochaete</taxon>
    </lineage>
</organism>
<proteinExistence type="predicted"/>
<dbReference type="RefSeq" id="XP_007398675.1">
    <property type="nucleotide sequence ID" value="XM_007398613.1"/>
</dbReference>